<organism evidence="1 2">
    <name type="scientific">Pseudolactococcus hodotermopsidis</name>
    <dbReference type="NCBI Taxonomy" id="2709157"/>
    <lineage>
        <taxon>Bacteria</taxon>
        <taxon>Bacillati</taxon>
        <taxon>Bacillota</taxon>
        <taxon>Bacilli</taxon>
        <taxon>Lactobacillales</taxon>
        <taxon>Streptococcaceae</taxon>
        <taxon>Pseudolactococcus</taxon>
    </lineage>
</organism>
<evidence type="ECO:0008006" key="3">
    <source>
        <dbReference type="Google" id="ProtNLM"/>
    </source>
</evidence>
<dbReference type="Proteomes" id="UP000480303">
    <property type="component" value="Unassembled WGS sequence"/>
</dbReference>
<reference evidence="1 2" key="1">
    <citation type="submission" date="2020-02" db="EMBL/GenBank/DDBJ databases">
        <title>Draft genome sequence of Lactococcus sp. Hs30E4-3.</title>
        <authorList>
            <person name="Noda S."/>
            <person name="Yuki M."/>
            <person name="Ohkuma M."/>
        </authorList>
    </citation>
    <scope>NUCLEOTIDE SEQUENCE [LARGE SCALE GENOMIC DNA]</scope>
    <source>
        <strain evidence="1 2">Hs30E4-3</strain>
    </source>
</reference>
<proteinExistence type="predicted"/>
<dbReference type="RefSeq" id="WP_172209469.1">
    <property type="nucleotide sequence ID" value="NZ_BLLI01000052.1"/>
</dbReference>
<dbReference type="InterPro" id="IPR006448">
    <property type="entry name" value="Phage_term_ssu_P27"/>
</dbReference>
<sequence length="101" mass="11471">MAKTKLELELSKLIDKNSASEMEIMKRYLSLVDTYKKLDKSIEKNGVMISVKNGNQKFLKANPAVSEKVKVNAALMKLGEFFEKKRAEKSAEKGINLNELY</sequence>
<comment type="caution">
    <text evidence="1">The sequence shown here is derived from an EMBL/GenBank/DDBJ whole genome shotgun (WGS) entry which is preliminary data.</text>
</comment>
<keyword evidence="2" id="KW-1185">Reference proteome</keyword>
<gene>
    <name evidence="1" type="ORF">Hs30E_15840</name>
</gene>
<name>A0A6A0BEA6_9LACT</name>
<accession>A0A6A0BEA6</accession>
<dbReference type="EMBL" id="BLLI01000052">
    <property type="protein sequence ID" value="GFH43033.1"/>
    <property type="molecule type" value="Genomic_DNA"/>
</dbReference>
<dbReference type="Pfam" id="PF05119">
    <property type="entry name" value="Terminase_4"/>
    <property type="match status" value="1"/>
</dbReference>
<evidence type="ECO:0000313" key="1">
    <source>
        <dbReference type="EMBL" id="GFH43033.1"/>
    </source>
</evidence>
<evidence type="ECO:0000313" key="2">
    <source>
        <dbReference type="Proteomes" id="UP000480303"/>
    </source>
</evidence>
<dbReference type="AlphaFoldDB" id="A0A6A0BEA6"/>
<protein>
    <recommendedName>
        <fullName evidence="3">Terminase</fullName>
    </recommendedName>
</protein>